<dbReference type="PROSITE" id="PS00197">
    <property type="entry name" value="2FE2S_FER_1"/>
    <property type="match status" value="1"/>
</dbReference>
<evidence type="ECO:0000256" key="1">
    <source>
        <dbReference type="ARBA" id="ARBA00022714"/>
    </source>
</evidence>
<name>A0A2N9L7Q3_9BACT</name>
<dbReference type="Pfam" id="PF00111">
    <property type="entry name" value="Fer2"/>
    <property type="match status" value="1"/>
</dbReference>
<dbReference type="PANTHER" id="PTHR44379:SF2">
    <property type="entry name" value="BLR6218 PROTEIN"/>
    <property type="match status" value="1"/>
</dbReference>
<protein>
    <submittedName>
        <fullName evidence="8">(2Fe-2S)-binding domain-containing protein</fullName>
    </submittedName>
</protein>
<dbReference type="Pfam" id="PF01799">
    <property type="entry name" value="Fer2_2"/>
    <property type="match status" value="1"/>
</dbReference>
<dbReference type="InterPro" id="IPR036010">
    <property type="entry name" value="2Fe-2S_ferredoxin-like_sf"/>
</dbReference>
<keyword evidence="4" id="KW-0408">Iron</keyword>
<keyword evidence="1" id="KW-0001">2Fe-2S</keyword>
<reference evidence="9" key="1">
    <citation type="submission" date="2018-02" db="EMBL/GenBank/DDBJ databases">
        <authorList>
            <person name="Hausmann B."/>
        </authorList>
    </citation>
    <scope>NUCLEOTIDE SEQUENCE [LARGE SCALE GENOMIC DNA]</scope>
    <source>
        <strain evidence="9">Peat soil MAG SbA5</strain>
    </source>
</reference>
<accession>A0A2N9L7Q3</accession>
<evidence type="ECO:0000256" key="6">
    <source>
        <dbReference type="SAM" id="Phobius"/>
    </source>
</evidence>
<dbReference type="EMBL" id="OKRB01000073">
    <property type="protein sequence ID" value="SPE19005.1"/>
    <property type="molecule type" value="Genomic_DNA"/>
</dbReference>
<dbReference type="PROSITE" id="PS51318">
    <property type="entry name" value="TAT"/>
    <property type="match status" value="1"/>
</dbReference>
<evidence type="ECO:0000313" key="8">
    <source>
        <dbReference type="EMBL" id="SPE19005.1"/>
    </source>
</evidence>
<dbReference type="GO" id="GO:0051537">
    <property type="term" value="F:2 iron, 2 sulfur cluster binding"/>
    <property type="evidence" value="ECO:0007669"/>
    <property type="project" value="UniProtKB-KW"/>
</dbReference>
<keyword evidence="6" id="KW-0812">Transmembrane</keyword>
<evidence type="ECO:0000256" key="4">
    <source>
        <dbReference type="ARBA" id="ARBA00023004"/>
    </source>
</evidence>
<evidence type="ECO:0000313" key="9">
    <source>
        <dbReference type="Proteomes" id="UP000239735"/>
    </source>
</evidence>
<dbReference type="SUPFAM" id="SSF54292">
    <property type="entry name" value="2Fe-2S ferredoxin-like"/>
    <property type="match status" value="1"/>
</dbReference>
<organism evidence="8 9">
    <name type="scientific">Candidatus Sulfuritelmatomonas gaucii</name>
    <dbReference type="NCBI Taxonomy" id="2043161"/>
    <lineage>
        <taxon>Bacteria</taxon>
        <taxon>Pseudomonadati</taxon>
        <taxon>Acidobacteriota</taxon>
        <taxon>Terriglobia</taxon>
        <taxon>Terriglobales</taxon>
        <taxon>Acidobacteriaceae</taxon>
        <taxon>Candidatus Sulfuritelmatomonas</taxon>
    </lineage>
</organism>
<keyword evidence="5" id="KW-0411">Iron-sulfur</keyword>
<dbReference type="SUPFAM" id="SSF47741">
    <property type="entry name" value="CO dehydrogenase ISP C-domain like"/>
    <property type="match status" value="1"/>
</dbReference>
<keyword evidence="6" id="KW-0472">Membrane</keyword>
<dbReference type="Gene3D" id="1.10.150.120">
    <property type="entry name" value="[2Fe-2S]-binding domain"/>
    <property type="match status" value="1"/>
</dbReference>
<dbReference type="InterPro" id="IPR006311">
    <property type="entry name" value="TAT_signal"/>
</dbReference>
<dbReference type="InterPro" id="IPR001041">
    <property type="entry name" value="2Fe-2S_ferredoxin-type"/>
</dbReference>
<dbReference type="Proteomes" id="UP000239735">
    <property type="component" value="Unassembled WGS sequence"/>
</dbReference>
<dbReference type="InterPro" id="IPR006058">
    <property type="entry name" value="2Fe2S_fd_BS"/>
</dbReference>
<dbReference type="InterPro" id="IPR051452">
    <property type="entry name" value="Diverse_Oxidoreductases"/>
</dbReference>
<keyword evidence="6" id="KW-1133">Transmembrane helix</keyword>
<dbReference type="PROSITE" id="PS51085">
    <property type="entry name" value="2FE2S_FER_2"/>
    <property type="match status" value="1"/>
</dbReference>
<feature type="transmembrane region" description="Helical" evidence="6">
    <location>
        <begin position="22"/>
        <end position="41"/>
    </location>
</feature>
<dbReference type="PANTHER" id="PTHR44379">
    <property type="entry name" value="OXIDOREDUCTASE WITH IRON-SULFUR SUBUNIT"/>
    <property type="match status" value="1"/>
</dbReference>
<dbReference type="Gene3D" id="3.10.20.30">
    <property type="match status" value="1"/>
</dbReference>
<dbReference type="InterPro" id="IPR036884">
    <property type="entry name" value="2Fe-2S-bd_dom_sf"/>
</dbReference>
<gene>
    <name evidence="8" type="ORF">SBA5_180038</name>
</gene>
<feature type="domain" description="2Fe-2S ferredoxin-type" evidence="7">
    <location>
        <begin position="53"/>
        <end position="129"/>
    </location>
</feature>
<dbReference type="GO" id="GO:0016491">
    <property type="term" value="F:oxidoreductase activity"/>
    <property type="evidence" value="ECO:0007669"/>
    <property type="project" value="UniProtKB-KW"/>
</dbReference>
<evidence type="ECO:0000256" key="5">
    <source>
        <dbReference type="ARBA" id="ARBA00023014"/>
    </source>
</evidence>
<sequence length="223" mass="23979">MPEMEDPKTTESPSKTVTRRKFILGVIAGGAVVSAASYKILAPGRARSFGGERLISLNVNGKQRRVDVMKQETLAWTLRYKLGLTGTKLGCDRAECGSCTVLIDDVPYYSCSVLTNTVRGKNVTTIEGLEAEDGTLHPVQQAVVDEQGFQCAFCMPGFVMSAVGFLKKNPNPTREEMAQGVSGNLCRCQDYTKILDAMMRGAQYTKTGVPAGAGSAAGLKRRA</sequence>
<evidence type="ECO:0000259" key="7">
    <source>
        <dbReference type="PROSITE" id="PS51085"/>
    </source>
</evidence>
<dbReference type="GO" id="GO:0046872">
    <property type="term" value="F:metal ion binding"/>
    <property type="evidence" value="ECO:0007669"/>
    <property type="project" value="UniProtKB-KW"/>
</dbReference>
<dbReference type="AlphaFoldDB" id="A0A2N9L7Q3"/>
<evidence type="ECO:0000256" key="3">
    <source>
        <dbReference type="ARBA" id="ARBA00023002"/>
    </source>
</evidence>
<proteinExistence type="predicted"/>
<dbReference type="InterPro" id="IPR002888">
    <property type="entry name" value="2Fe-2S-bd"/>
</dbReference>
<evidence type="ECO:0000256" key="2">
    <source>
        <dbReference type="ARBA" id="ARBA00022723"/>
    </source>
</evidence>
<dbReference type="InterPro" id="IPR012675">
    <property type="entry name" value="Beta-grasp_dom_sf"/>
</dbReference>
<keyword evidence="2" id="KW-0479">Metal-binding</keyword>
<keyword evidence="3" id="KW-0560">Oxidoreductase</keyword>